<keyword evidence="2" id="KW-1185">Reference proteome</keyword>
<sequence length="80" mass="8514">MTGMGMVMFREAPVVSRPPNSSPQLKVKSGAVNLIWLARGCHSYGSVGRTLGSLISAWRALTALLLNIRILVFSALACIG</sequence>
<organism evidence="1 2">
    <name type="scientific">Amanita muscaria (strain Koide BX008)</name>
    <dbReference type="NCBI Taxonomy" id="946122"/>
    <lineage>
        <taxon>Eukaryota</taxon>
        <taxon>Fungi</taxon>
        <taxon>Dikarya</taxon>
        <taxon>Basidiomycota</taxon>
        <taxon>Agaricomycotina</taxon>
        <taxon>Agaricomycetes</taxon>
        <taxon>Agaricomycetidae</taxon>
        <taxon>Agaricales</taxon>
        <taxon>Pluteineae</taxon>
        <taxon>Amanitaceae</taxon>
        <taxon>Amanita</taxon>
    </lineage>
</organism>
<gene>
    <name evidence="1" type="ORF">M378DRAFT_855228</name>
</gene>
<evidence type="ECO:0000313" key="2">
    <source>
        <dbReference type="Proteomes" id="UP000054549"/>
    </source>
</evidence>
<proteinExistence type="predicted"/>
<name>A0A0C2WIS3_AMAMK</name>
<dbReference type="InParanoid" id="A0A0C2WIS3"/>
<accession>A0A0C2WIS3</accession>
<protein>
    <submittedName>
        <fullName evidence="1">Uncharacterized protein</fullName>
    </submittedName>
</protein>
<evidence type="ECO:0000313" key="1">
    <source>
        <dbReference type="EMBL" id="KIL61432.1"/>
    </source>
</evidence>
<dbReference type="AlphaFoldDB" id="A0A0C2WIS3"/>
<reference evidence="1 2" key="1">
    <citation type="submission" date="2014-04" db="EMBL/GenBank/DDBJ databases">
        <title>Evolutionary Origins and Diversification of the Mycorrhizal Mutualists.</title>
        <authorList>
            <consortium name="DOE Joint Genome Institute"/>
            <consortium name="Mycorrhizal Genomics Consortium"/>
            <person name="Kohler A."/>
            <person name="Kuo A."/>
            <person name="Nagy L.G."/>
            <person name="Floudas D."/>
            <person name="Copeland A."/>
            <person name="Barry K.W."/>
            <person name="Cichocki N."/>
            <person name="Veneault-Fourrey C."/>
            <person name="LaButti K."/>
            <person name="Lindquist E.A."/>
            <person name="Lipzen A."/>
            <person name="Lundell T."/>
            <person name="Morin E."/>
            <person name="Murat C."/>
            <person name="Riley R."/>
            <person name="Ohm R."/>
            <person name="Sun H."/>
            <person name="Tunlid A."/>
            <person name="Henrissat B."/>
            <person name="Grigoriev I.V."/>
            <person name="Hibbett D.S."/>
            <person name="Martin F."/>
        </authorList>
    </citation>
    <scope>NUCLEOTIDE SEQUENCE [LARGE SCALE GENOMIC DNA]</scope>
    <source>
        <strain evidence="1 2">Koide BX008</strain>
    </source>
</reference>
<dbReference type="Proteomes" id="UP000054549">
    <property type="component" value="Unassembled WGS sequence"/>
</dbReference>
<dbReference type="EMBL" id="KN818284">
    <property type="protein sequence ID" value="KIL61432.1"/>
    <property type="molecule type" value="Genomic_DNA"/>
</dbReference>
<dbReference type="HOGENOM" id="CLU_2589235_0_0_1"/>